<proteinExistence type="predicted"/>
<feature type="region of interest" description="Disordered" evidence="1">
    <location>
        <begin position="294"/>
        <end position="335"/>
    </location>
</feature>
<dbReference type="GeneID" id="87809751"/>
<evidence type="ECO:0000256" key="1">
    <source>
        <dbReference type="SAM" id="MobiDB-lite"/>
    </source>
</evidence>
<reference evidence="2" key="1">
    <citation type="submission" date="2023-10" db="EMBL/GenBank/DDBJ databases">
        <authorList>
            <person name="Noh H."/>
        </authorList>
    </citation>
    <scope>NUCLEOTIDE SEQUENCE</scope>
    <source>
        <strain evidence="2">DUCC4014</strain>
    </source>
</reference>
<name>A0AAF0YAJ2_9TREE</name>
<feature type="compositionally biased region" description="Low complexity" evidence="1">
    <location>
        <begin position="297"/>
        <end position="310"/>
    </location>
</feature>
<evidence type="ECO:0000313" key="2">
    <source>
        <dbReference type="EMBL" id="WOO83050.1"/>
    </source>
</evidence>
<dbReference type="AlphaFoldDB" id="A0AAF0YAJ2"/>
<dbReference type="EMBL" id="CP086717">
    <property type="protein sequence ID" value="WOO83050.1"/>
    <property type="molecule type" value="Genomic_DNA"/>
</dbReference>
<sequence>MKIPHGDWKDWEVYLEYVDTGAKIEEGPHTYLSAEEARRPTYIVRVHLEKNRPFRGVVKSPGIDEAGTGAGPFLSKAVPLRGWLIVNDRGEILDDAHEVYLEYLDKKRIPEHAPDDLSAERTGNRPMDVVYAEVDCEIPFRIVAKKPPGAVITHDTVISAIIDGRELGNSRLYHQVSDKTEVQHERWVDKHCGELYDMNYKFSSLLFMEDGPIPKELLYYGSVIVNLEAGTGGVPERTTDVYVDGNVLYRTQPSGVYSNYKRNHSIPKATVVFKYGTRAMLVKNGVISNTVGYQVDSSSPKPSKTSPTTSYGGKTFKPGPNPLTVIYDPEVHYDS</sequence>
<dbReference type="RefSeq" id="XP_062629082.1">
    <property type="nucleotide sequence ID" value="XM_062773098.1"/>
</dbReference>
<gene>
    <name evidence="2" type="ORF">LOC62_04G006529</name>
</gene>
<protein>
    <submittedName>
        <fullName evidence="2">Uncharacterized protein</fullName>
    </submittedName>
</protein>
<evidence type="ECO:0000313" key="3">
    <source>
        <dbReference type="Proteomes" id="UP000827549"/>
    </source>
</evidence>
<organism evidence="2 3">
    <name type="scientific">Vanrija pseudolonga</name>
    <dbReference type="NCBI Taxonomy" id="143232"/>
    <lineage>
        <taxon>Eukaryota</taxon>
        <taxon>Fungi</taxon>
        <taxon>Dikarya</taxon>
        <taxon>Basidiomycota</taxon>
        <taxon>Agaricomycotina</taxon>
        <taxon>Tremellomycetes</taxon>
        <taxon>Trichosporonales</taxon>
        <taxon>Trichosporonaceae</taxon>
        <taxon>Vanrija</taxon>
    </lineage>
</organism>
<dbReference type="Proteomes" id="UP000827549">
    <property type="component" value="Chromosome 4"/>
</dbReference>
<accession>A0AAF0YAJ2</accession>
<keyword evidence="3" id="KW-1185">Reference proteome</keyword>